<dbReference type="EMBL" id="CALNXK010000249">
    <property type="protein sequence ID" value="CAH3179045.1"/>
    <property type="molecule type" value="Genomic_DNA"/>
</dbReference>
<feature type="region of interest" description="Disordered" evidence="3">
    <location>
        <begin position="768"/>
        <end position="794"/>
    </location>
</feature>
<dbReference type="SMART" id="SM00239">
    <property type="entry name" value="C2"/>
    <property type="match status" value="2"/>
</dbReference>
<dbReference type="PANTHER" id="PTHR12157">
    <property type="entry name" value="REGULATING SYNAPTIC MEMBRANE EXOCYTOSIS PROTEIN"/>
    <property type="match status" value="1"/>
</dbReference>
<feature type="compositionally biased region" description="Low complexity" evidence="3">
    <location>
        <begin position="171"/>
        <end position="180"/>
    </location>
</feature>
<feature type="region of interest" description="Disordered" evidence="3">
    <location>
        <begin position="81"/>
        <end position="180"/>
    </location>
</feature>
<keyword evidence="1" id="KW-0770">Synapse</keyword>
<feature type="region of interest" description="Disordered" evidence="3">
    <location>
        <begin position="476"/>
        <end position="543"/>
    </location>
</feature>
<evidence type="ECO:0000313" key="5">
    <source>
        <dbReference type="EMBL" id="CAH3179045.1"/>
    </source>
</evidence>
<evidence type="ECO:0000256" key="2">
    <source>
        <dbReference type="ARBA" id="ARBA00034103"/>
    </source>
</evidence>
<dbReference type="SUPFAM" id="SSF49562">
    <property type="entry name" value="C2 domain (Calcium/lipid-binding domain, CaLB)"/>
    <property type="match status" value="2"/>
</dbReference>
<evidence type="ECO:0000256" key="3">
    <source>
        <dbReference type="SAM" id="MobiDB-lite"/>
    </source>
</evidence>
<dbReference type="PROSITE" id="PS50004">
    <property type="entry name" value="C2"/>
    <property type="match status" value="2"/>
</dbReference>
<feature type="compositionally biased region" description="Polar residues" evidence="3">
    <location>
        <begin position="105"/>
        <end position="123"/>
    </location>
</feature>
<dbReference type="InterPro" id="IPR000008">
    <property type="entry name" value="C2_dom"/>
</dbReference>
<sequence>MPEENSNTVPLLSDIDVTLLSEEELSRLRDVFERQWVLHEINAKRKRQIHFMTERKRRKRYGFRVCSHFLSKMVSKRATCRRRDEPAVRVSSPPYEPPSLCNAPSLPQRQQQPQNTLKYTQSQRRLHVKRYQGEDDDSDADGDDDDVFEEDNSEQPMYSDEYLSFPHPEEQSQGETSGSSFILSSSVDEETFGDESQDASGYEHSCTPTDYHELENQTTQRKIAVSTLSNNQGVCPIIQMVSLRKSTLFYGGSGSGSEFGIKVVGGRMCTGGFNGVYVAKVTRFWNGITDQWWMYHLNKSGVLLLIRQRKSTSLFVIILPESFTGWSRWSLSQFMTNDFTSEELQLWHDPNGSNIIVRVIGAKSLSLQDKPNQLPNPYVLIYLLPNREISSRFKTNTDPQTVTPNWDLSFIFSNIPSDELSLRTLEVTLWSEDQARSHTFLGEVLISLTPELLQSGAQCMWYDLVDHDDSSFSFPVPMPRRHSLSEPVLEQEGKTRVETADNVRTYSRSGRDVSARSVSSIDLSPRRDSHVCSENSPPDLTLHHTRKRRAVVKEDNLCPRSEFRDVGIEESNKKNNKKKHQGCKKWNSAPCTPAMSAQVSTEDLRERKSSFPTMHKMLTTPAFTLSEFLSKNQLPEAKPVEEELEPKHEEKEGKVKGALRVIKRCPGNLRIRLGKLAERNPTRGVDEETGACGPLSPFCLGVPIGYNSAPTTPSRSTSTENLARERSRTTYSDYLQVPPSPGIFTRQISKRLSGEVPQSPFVTRLQFSYPGTKPCDEAEQESSLEESSQLSVTEKENFIKEEEQSHAADDVSQFNPGLEDVGIDVDFDIDAENQESAVASMKSSIASIQSQPRMMIPRIAIHRSSSPIGLSQFNPELNEPVTTKPSVETHEEQKGAIRALRKYSKQLRPRLSLKPQDKLCLYGDDPVKGAIGPGQIRRGSCQGNELGYIRVGLSALHDTFEVEIIRAVALLVPGDQLPDTYVKTYLIKDQSSRLLKRKTSITRRSAAPVYNCKIKYPLREIHNQELLVSVWCKQGIFGRKVLLGEVHIALGSLNLSIKQVAWYKLFIDCHLSDGD</sequence>
<evidence type="ECO:0000259" key="4">
    <source>
        <dbReference type="PROSITE" id="PS50004"/>
    </source>
</evidence>
<protein>
    <recommendedName>
        <fullName evidence="4">C2 domain-containing protein</fullName>
    </recommendedName>
</protein>
<feature type="compositionally biased region" description="Basic and acidic residues" evidence="3">
    <location>
        <begin position="491"/>
        <end position="501"/>
    </location>
</feature>
<reference evidence="5 6" key="1">
    <citation type="submission" date="2022-05" db="EMBL/GenBank/DDBJ databases">
        <authorList>
            <consortium name="Genoscope - CEA"/>
            <person name="William W."/>
        </authorList>
    </citation>
    <scope>NUCLEOTIDE SEQUENCE [LARGE SCALE GENOMIC DNA]</scope>
</reference>
<organism evidence="5 6">
    <name type="scientific">Porites lobata</name>
    <dbReference type="NCBI Taxonomy" id="104759"/>
    <lineage>
        <taxon>Eukaryota</taxon>
        <taxon>Metazoa</taxon>
        <taxon>Cnidaria</taxon>
        <taxon>Anthozoa</taxon>
        <taxon>Hexacorallia</taxon>
        <taxon>Scleractinia</taxon>
        <taxon>Fungiina</taxon>
        <taxon>Poritidae</taxon>
        <taxon>Porites</taxon>
    </lineage>
</organism>
<proteinExistence type="predicted"/>
<dbReference type="Proteomes" id="UP001159405">
    <property type="component" value="Unassembled WGS sequence"/>
</dbReference>
<accession>A0ABN8RI05</accession>
<evidence type="ECO:0000313" key="6">
    <source>
        <dbReference type="Proteomes" id="UP001159405"/>
    </source>
</evidence>
<gene>
    <name evidence="5" type="ORF">PLOB_00021254</name>
</gene>
<evidence type="ECO:0000256" key="1">
    <source>
        <dbReference type="ARBA" id="ARBA00023018"/>
    </source>
</evidence>
<dbReference type="Gene3D" id="2.60.40.150">
    <property type="entry name" value="C2 domain"/>
    <property type="match status" value="2"/>
</dbReference>
<dbReference type="Pfam" id="PF00168">
    <property type="entry name" value="C2"/>
    <property type="match status" value="2"/>
</dbReference>
<feature type="domain" description="C2" evidence="4">
    <location>
        <begin position="945"/>
        <end position="1063"/>
    </location>
</feature>
<keyword evidence="6" id="KW-1185">Reference proteome</keyword>
<dbReference type="InterPro" id="IPR035892">
    <property type="entry name" value="C2_domain_sf"/>
</dbReference>
<comment type="subcellular location">
    <subcellularLocation>
        <location evidence="2">Synapse</location>
    </subcellularLocation>
</comment>
<name>A0ABN8RI05_9CNID</name>
<dbReference type="InterPro" id="IPR039032">
    <property type="entry name" value="Rim-like"/>
</dbReference>
<comment type="caution">
    <text evidence="5">The sequence shown here is derived from an EMBL/GenBank/DDBJ whole genome shotgun (WGS) entry which is preliminary data.</text>
</comment>
<dbReference type="PANTHER" id="PTHR12157:SF21">
    <property type="entry name" value="RAB3 INTERACTING MOLECULE, ISOFORM F"/>
    <property type="match status" value="1"/>
</dbReference>
<feature type="compositionally biased region" description="Acidic residues" evidence="3">
    <location>
        <begin position="134"/>
        <end position="153"/>
    </location>
</feature>
<feature type="domain" description="C2" evidence="4">
    <location>
        <begin position="333"/>
        <end position="462"/>
    </location>
</feature>